<dbReference type="Pfam" id="PF04749">
    <property type="entry name" value="PLAC8"/>
    <property type="match status" value="1"/>
</dbReference>
<dbReference type="Proteomes" id="UP001439008">
    <property type="component" value="Unassembled WGS sequence"/>
</dbReference>
<evidence type="ECO:0000256" key="1">
    <source>
        <dbReference type="SAM" id="Phobius"/>
    </source>
</evidence>
<reference evidence="2 3" key="1">
    <citation type="journal article" date="2024" name="BMC Biol.">
        <title>Comparative genomics of Ascetosporea gives new insight into the evolutionary basis for animal parasitism in Rhizaria.</title>
        <authorList>
            <person name="Hiltunen Thoren M."/>
            <person name="Onut-Brannstrom I."/>
            <person name="Alfjorden A."/>
            <person name="Peckova H."/>
            <person name="Swords F."/>
            <person name="Hooper C."/>
            <person name="Holzer A.S."/>
            <person name="Bass D."/>
            <person name="Burki F."/>
        </authorList>
    </citation>
    <scope>NUCLEOTIDE SEQUENCE [LARGE SCALE GENOMIC DNA]</scope>
    <source>
        <strain evidence="2">20-A016</strain>
    </source>
</reference>
<comment type="caution">
    <text evidence="2">The sequence shown here is derived from an EMBL/GenBank/DDBJ whole genome shotgun (WGS) entry which is preliminary data.</text>
</comment>
<dbReference type="PROSITE" id="PS51257">
    <property type="entry name" value="PROKAR_LIPOPROTEIN"/>
    <property type="match status" value="1"/>
</dbReference>
<evidence type="ECO:0000313" key="2">
    <source>
        <dbReference type="EMBL" id="MES1918314.1"/>
    </source>
</evidence>
<keyword evidence="1" id="KW-0812">Transmembrane</keyword>
<feature type="transmembrane region" description="Helical" evidence="1">
    <location>
        <begin position="83"/>
        <end position="103"/>
    </location>
</feature>
<dbReference type="EMBL" id="JBDODL010000040">
    <property type="protein sequence ID" value="MES1918314.1"/>
    <property type="molecule type" value="Genomic_DNA"/>
</dbReference>
<keyword evidence="3" id="KW-1185">Reference proteome</keyword>
<name>A0ABV2AFU6_9EUKA</name>
<keyword evidence="1" id="KW-1133">Transmembrane helix</keyword>
<gene>
    <name evidence="2" type="ORF">MHBO_000299</name>
</gene>
<evidence type="ECO:0000313" key="3">
    <source>
        <dbReference type="Proteomes" id="UP001439008"/>
    </source>
</evidence>
<sequence length="108" mass="12370">MTGRMVFSDALTTQCSVIFYQFLGFMSCCVPCLPEARIYTKIRDDDNLILYTCVFCFIDLIGCFTCATCFLRTQVRKNYSIEGNMVFDFFISCCCMCCAIVQMHSQAE</sequence>
<proteinExistence type="predicted"/>
<feature type="transmembrane region" description="Helical" evidence="1">
    <location>
        <begin position="48"/>
        <end position="71"/>
    </location>
</feature>
<organism evidence="2 3">
    <name type="scientific">Bonamia ostreae</name>
    <dbReference type="NCBI Taxonomy" id="126728"/>
    <lineage>
        <taxon>Eukaryota</taxon>
        <taxon>Sar</taxon>
        <taxon>Rhizaria</taxon>
        <taxon>Endomyxa</taxon>
        <taxon>Ascetosporea</taxon>
        <taxon>Haplosporida</taxon>
        <taxon>Bonamia</taxon>
    </lineage>
</organism>
<protein>
    <submittedName>
        <fullName evidence="2">Uncharacterized protein</fullName>
    </submittedName>
</protein>
<keyword evidence="1" id="KW-0472">Membrane</keyword>
<dbReference type="InterPro" id="IPR006461">
    <property type="entry name" value="PLAC_motif_containing"/>
</dbReference>
<dbReference type="NCBIfam" id="TIGR01571">
    <property type="entry name" value="A_thal_Cys_rich"/>
    <property type="match status" value="1"/>
</dbReference>
<accession>A0ABV2AFU6</accession>